<dbReference type="InterPro" id="IPR036291">
    <property type="entry name" value="NAD(P)-bd_dom_sf"/>
</dbReference>
<sequence>MIALSRCRWLGRAIYISSVLLLVGRVTSQDEAQDANHRRVLVFGGNGFLGSATVERLIETGNDVTVVNRGNLYWDVKERIFPKVRSIICDREQNFSSCSDLASFVDSVTLFDVVIDFSASDNASIRDAAALLHEKVGLYILISTDSVYDVCAKLHKGRTLETDAVRPEDPEERVMLAEHHYYGDRKLRAEEELLGQRQDGGFPFVIIRLPDVIGPRDNTHRFWIYQLWIKVSTLIDDKPVSIPKFLTDYDVSFVYVDDVARAVEMLLTAGPQLKDHAINLAYPQTFRLGDVFNDVITELGVSAKLHVDESVAGNHFYLYPSVIRGPIDVTKAVNLLHWSPTPWREALAATVAFHEAAPLDPRFTRQFDDVIQIMAQQMFRDRKTRFFEALEQLYNVKLDHFKYPKDEL</sequence>
<name>A0AAD9KAW5_RIDPI</name>
<organism evidence="3 4">
    <name type="scientific">Ridgeia piscesae</name>
    <name type="common">Tubeworm</name>
    <dbReference type="NCBI Taxonomy" id="27915"/>
    <lineage>
        <taxon>Eukaryota</taxon>
        <taxon>Metazoa</taxon>
        <taxon>Spiralia</taxon>
        <taxon>Lophotrochozoa</taxon>
        <taxon>Annelida</taxon>
        <taxon>Polychaeta</taxon>
        <taxon>Sedentaria</taxon>
        <taxon>Canalipalpata</taxon>
        <taxon>Sabellida</taxon>
        <taxon>Siboglinidae</taxon>
        <taxon>Ridgeia</taxon>
    </lineage>
</organism>
<feature type="chain" id="PRO_5041917281" description="NAD-dependent epimerase/dehydratase domain-containing protein" evidence="1">
    <location>
        <begin position="29"/>
        <end position="408"/>
    </location>
</feature>
<feature type="domain" description="NAD-dependent epimerase/dehydratase" evidence="2">
    <location>
        <begin position="40"/>
        <end position="280"/>
    </location>
</feature>
<dbReference type="InterPro" id="IPR001509">
    <property type="entry name" value="Epimerase_deHydtase"/>
</dbReference>
<proteinExistence type="predicted"/>
<dbReference type="SUPFAM" id="SSF51735">
    <property type="entry name" value="NAD(P)-binding Rossmann-fold domains"/>
    <property type="match status" value="1"/>
</dbReference>
<dbReference type="PANTHER" id="PTHR43725:SF32">
    <property type="entry name" value="NAD-DEPENDENT EPIMERASE_DEHYDRATASE DOMAIN-CONTAINING PROTEIN"/>
    <property type="match status" value="1"/>
</dbReference>
<dbReference type="AlphaFoldDB" id="A0AAD9KAW5"/>
<evidence type="ECO:0000256" key="1">
    <source>
        <dbReference type="SAM" id="SignalP"/>
    </source>
</evidence>
<dbReference type="GO" id="GO:0005996">
    <property type="term" value="P:monosaccharide metabolic process"/>
    <property type="evidence" value="ECO:0007669"/>
    <property type="project" value="TreeGrafter"/>
</dbReference>
<dbReference type="Pfam" id="PF01370">
    <property type="entry name" value="Epimerase"/>
    <property type="match status" value="1"/>
</dbReference>
<dbReference type="Gene3D" id="3.40.50.720">
    <property type="entry name" value="NAD(P)-binding Rossmann-like Domain"/>
    <property type="match status" value="1"/>
</dbReference>
<protein>
    <recommendedName>
        <fullName evidence="2">NAD-dependent epimerase/dehydratase domain-containing protein</fullName>
    </recommendedName>
</protein>
<keyword evidence="4" id="KW-1185">Reference proteome</keyword>
<dbReference type="Proteomes" id="UP001209878">
    <property type="component" value="Unassembled WGS sequence"/>
</dbReference>
<keyword evidence="1" id="KW-0732">Signal</keyword>
<dbReference type="GO" id="GO:0005829">
    <property type="term" value="C:cytosol"/>
    <property type="evidence" value="ECO:0007669"/>
    <property type="project" value="TreeGrafter"/>
</dbReference>
<evidence type="ECO:0000259" key="2">
    <source>
        <dbReference type="Pfam" id="PF01370"/>
    </source>
</evidence>
<feature type="signal peptide" evidence="1">
    <location>
        <begin position="1"/>
        <end position="28"/>
    </location>
</feature>
<evidence type="ECO:0000313" key="4">
    <source>
        <dbReference type="Proteomes" id="UP001209878"/>
    </source>
</evidence>
<dbReference type="PANTHER" id="PTHR43725">
    <property type="entry name" value="UDP-GLUCOSE 4-EPIMERASE"/>
    <property type="match status" value="1"/>
</dbReference>
<dbReference type="EMBL" id="JAODUO010001250">
    <property type="protein sequence ID" value="KAK2167971.1"/>
    <property type="molecule type" value="Genomic_DNA"/>
</dbReference>
<accession>A0AAD9KAW5</accession>
<gene>
    <name evidence="3" type="ORF">NP493_1248g02019</name>
</gene>
<evidence type="ECO:0000313" key="3">
    <source>
        <dbReference type="EMBL" id="KAK2167971.1"/>
    </source>
</evidence>
<dbReference type="GO" id="GO:0003978">
    <property type="term" value="F:UDP-glucose 4-epimerase activity"/>
    <property type="evidence" value="ECO:0007669"/>
    <property type="project" value="TreeGrafter"/>
</dbReference>
<reference evidence="3" key="1">
    <citation type="journal article" date="2023" name="Mol. Biol. Evol.">
        <title>Third-Generation Sequencing Reveals the Adaptive Role of the Epigenome in Three Deep-Sea Polychaetes.</title>
        <authorList>
            <person name="Perez M."/>
            <person name="Aroh O."/>
            <person name="Sun Y."/>
            <person name="Lan Y."/>
            <person name="Juniper S.K."/>
            <person name="Young C.R."/>
            <person name="Angers B."/>
            <person name="Qian P.Y."/>
        </authorList>
    </citation>
    <scope>NUCLEOTIDE SEQUENCE</scope>
    <source>
        <strain evidence="3">R07B-5</strain>
    </source>
</reference>
<comment type="caution">
    <text evidence="3">The sequence shown here is derived from an EMBL/GenBank/DDBJ whole genome shotgun (WGS) entry which is preliminary data.</text>
</comment>